<comment type="caution">
    <text evidence="1">The sequence shown here is derived from an EMBL/GenBank/DDBJ whole genome shotgun (WGS) entry which is preliminary data.</text>
</comment>
<name>A0A0Q3P7S3_AMAAE</name>
<dbReference type="Proteomes" id="UP000051836">
    <property type="component" value="Unassembled WGS sequence"/>
</dbReference>
<organism evidence="1 2">
    <name type="scientific">Amazona aestiva</name>
    <name type="common">Blue-fronted Amazon parrot</name>
    <dbReference type="NCBI Taxonomy" id="12930"/>
    <lineage>
        <taxon>Eukaryota</taxon>
        <taxon>Metazoa</taxon>
        <taxon>Chordata</taxon>
        <taxon>Craniata</taxon>
        <taxon>Vertebrata</taxon>
        <taxon>Euteleostomi</taxon>
        <taxon>Archelosauria</taxon>
        <taxon>Archosauria</taxon>
        <taxon>Dinosauria</taxon>
        <taxon>Saurischia</taxon>
        <taxon>Theropoda</taxon>
        <taxon>Coelurosauria</taxon>
        <taxon>Aves</taxon>
        <taxon>Neognathae</taxon>
        <taxon>Neoaves</taxon>
        <taxon>Telluraves</taxon>
        <taxon>Australaves</taxon>
        <taxon>Psittaciformes</taxon>
        <taxon>Psittacidae</taxon>
        <taxon>Amazona</taxon>
    </lineage>
</organism>
<reference evidence="1 2" key="1">
    <citation type="submission" date="2015-10" db="EMBL/GenBank/DDBJ databases">
        <authorList>
            <person name="Gilbert D.G."/>
        </authorList>
    </citation>
    <scope>NUCLEOTIDE SEQUENCE [LARGE SCALE GENOMIC DNA]</scope>
    <source>
        <strain evidence="1">FVVF132</strain>
    </source>
</reference>
<proteinExistence type="predicted"/>
<evidence type="ECO:0000313" key="1">
    <source>
        <dbReference type="EMBL" id="KQK76947.1"/>
    </source>
</evidence>
<protein>
    <submittedName>
        <fullName evidence="1">Uncharacterized protein</fullName>
    </submittedName>
</protein>
<gene>
    <name evidence="1" type="ORF">AAES_130754</name>
</gene>
<dbReference type="EMBL" id="LMAW01002798">
    <property type="protein sequence ID" value="KQK76947.1"/>
    <property type="molecule type" value="Genomic_DNA"/>
</dbReference>
<sequence>MPRAARADVEAICLDGLLAFEKTRTLNYFACETVAFDFRNEDLTSHKAQCVKIEWLYDIKRGQLAIPLHCTAGTAALFQASGPKKEILKILYWTVTE</sequence>
<keyword evidence="2" id="KW-1185">Reference proteome</keyword>
<accession>A0A0Q3P7S3</accession>
<evidence type="ECO:0000313" key="2">
    <source>
        <dbReference type="Proteomes" id="UP000051836"/>
    </source>
</evidence>
<dbReference type="AlphaFoldDB" id="A0A0Q3P7S3"/>